<dbReference type="InterPro" id="IPR051797">
    <property type="entry name" value="TrmB-like"/>
</dbReference>
<dbReference type="Pfam" id="PF01978">
    <property type="entry name" value="TrmB"/>
    <property type="match status" value="1"/>
</dbReference>
<dbReference type="InterPro" id="IPR036388">
    <property type="entry name" value="WH-like_DNA-bd_sf"/>
</dbReference>
<dbReference type="PANTHER" id="PTHR34293:SF1">
    <property type="entry name" value="HTH-TYPE TRANSCRIPTIONAL REGULATOR TRMBL2"/>
    <property type="match status" value="1"/>
</dbReference>
<evidence type="ECO:0000259" key="1">
    <source>
        <dbReference type="Pfam" id="PF01978"/>
    </source>
</evidence>
<protein>
    <recommendedName>
        <fullName evidence="1">Transcription regulator TrmB N-terminal domain-containing protein</fullName>
    </recommendedName>
</protein>
<dbReference type="InterPro" id="IPR002831">
    <property type="entry name" value="Tscrpt_reg_TrmB_N"/>
</dbReference>
<accession>A0A2M6P0H3</accession>
<evidence type="ECO:0000313" key="2">
    <source>
        <dbReference type="EMBL" id="PIR77059.1"/>
    </source>
</evidence>
<comment type="caution">
    <text evidence="2">The sequence shown here is derived from an EMBL/GenBank/DDBJ whole genome shotgun (WGS) entry which is preliminary data.</text>
</comment>
<sequence>MKNNITLIKELRSIGLSEKAALVYAAILEMGTAFPSKIAETTTLNRTTVYHILTDLSVKGLITEIEQKKKRCYQVEPPKRLINFTKMQIRLAEESAECAKKILPEIEGLFNLLPHKPRVRYFEGIEGVLAVYEDHLTEKEPYEMLGISNVEALIPSLPHEFVTTYVKTKETRGIKTRAIFPDTKFSTSYDKQVYKGIDKKFIPKMKYIPTEKFPYNCEITIYGKEKVSIINFQKNVLIGVIIEEKTIADMMRMIFELAWVGADNTNKK</sequence>
<gene>
    <name evidence="2" type="ORF">COU30_04530</name>
</gene>
<organism evidence="2 3">
    <name type="scientific">Candidatus Magasanikbacteria bacterium CG10_big_fil_rev_8_21_14_0_10_38_6</name>
    <dbReference type="NCBI Taxonomy" id="1974647"/>
    <lineage>
        <taxon>Bacteria</taxon>
        <taxon>Candidatus Magasanikiibacteriota</taxon>
    </lineage>
</organism>
<name>A0A2M6P0H3_9BACT</name>
<dbReference type="AlphaFoldDB" id="A0A2M6P0H3"/>
<feature type="domain" description="Transcription regulator TrmB N-terminal" evidence="1">
    <location>
        <begin position="11"/>
        <end position="78"/>
    </location>
</feature>
<dbReference type="SUPFAM" id="SSF46785">
    <property type="entry name" value="Winged helix' DNA-binding domain"/>
    <property type="match status" value="1"/>
</dbReference>
<dbReference type="Proteomes" id="UP000228528">
    <property type="component" value="Unassembled WGS sequence"/>
</dbReference>
<dbReference type="Gene3D" id="1.10.10.10">
    <property type="entry name" value="Winged helix-like DNA-binding domain superfamily/Winged helix DNA-binding domain"/>
    <property type="match status" value="1"/>
</dbReference>
<proteinExistence type="predicted"/>
<dbReference type="PANTHER" id="PTHR34293">
    <property type="entry name" value="HTH-TYPE TRANSCRIPTIONAL REGULATOR TRMBL2"/>
    <property type="match status" value="1"/>
</dbReference>
<reference evidence="3" key="1">
    <citation type="submission" date="2017-09" db="EMBL/GenBank/DDBJ databases">
        <title>Depth-based differentiation of microbial function through sediment-hosted aquifers and enrichment of novel symbionts in the deep terrestrial subsurface.</title>
        <authorList>
            <person name="Probst A.J."/>
            <person name="Ladd B."/>
            <person name="Jarett J.K."/>
            <person name="Geller-Mcgrath D.E."/>
            <person name="Sieber C.M.K."/>
            <person name="Emerson J.B."/>
            <person name="Anantharaman K."/>
            <person name="Thomas B.C."/>
            <person name="Malmstrom R."/>
            <person name="Stieglmeier M."/>
            <person name="Klingl A."/>
            <person name="Woyke T."/>
            <person name="Ryan C.M."/>
            <person name="Banfield J.F."/>
        </authorList>
    </citation>
    <scope>NUCLEOTIDE SEQUENCE [LARGE SCALE GENOMIC DNA]</scope>
</reference>
<evidence type="ECO:0000313" key="3">
    <source>
        <dbReference type="Proteomes" id="UP000228528"/>
    </source>
</evidence>
<dbReference type="EMBL" id="PFBW01000192">
    <property type="protein sequence ID" value="PIR77059.1"/>
    <property type="molecule type" value="Genomic_DNA"/>
</dbReference>
<dbReference type="InterPro" id="IPR036390">
    <property type="entry name" value="WH_DNA-bd_sf"/>
</dbReference>